<dbReference type="InterPro" id="IPR005590">
    <property type="entry name" value="DUF333"/>
</dbReference>
<dbReference type="EMBL" id="BJVU01000008">
    <property type="protein sequence ID" value="GEL59352.1"/>
    <property type="molecule type" value="Genomic_DNA"/>
</dbReference>
<protein>
    <recommendedName>
        <fullName evidence="6">Hemolysin</fullName>
    </recommendedName>
</protein>
<accession>A0A0D6N1L9</accession>
<organism evidence="2 4">
    <name type="scientific">Acetobacter cibinongensis</name>
    <dbReference type="NCBI Taxonomy" id="146475"/>
    <lineage>
        <taxon>Bacteria</taxon>
        <taxon>Pseudomonadati</taxon>
        <taxon>Pseudomonadota</taxon>
        <taxon>Alphaproteobacteria</taxon>
        <taxon>Acetobacterales</taxon>
        <taxon>Acetobacteraceae</taxon>
        <taxon>Acetobacter</taxon>
    </lineage>
</organism>
<evidence type="ECO:0000313" key="4">
    <source>
        <dbReference type="Proteomes" id="UP000032671"/>
    </source>
</evidence>
<dbReference type="Pfam" id="PF03891">
    <property type="entry name" value="DUF333"/>
    <property type="match status" value="1"/>
</dbReference>
<feature type="chain" id="PRO_5030005681" description="Hemolysin" evidence="1">
    <location>
        <begin position="32"/>
        <end position="116"/>
    </location>
</feature>
<sequence length="116" mass="12125">MFCLSVSRKWQFGCAAAVMTGLLAVASPGQAEGSGEKAPLAAKSSQVATQPLGQPKRVIGMANPASVHCVDAGGRLEIRTGKAGQYGICHLPDGRSCEEWSYFRTGECSAESLKAH</sequence>
<accession>A0A6N3SQG3</accession>
<dbReference type="AlphaFoldDB" id="A0A0D6N1L9"/>
<evidence type="ECO:0000313" key="2">
    <source>
        <dbReference type="EMBL" id="GAN59829.1"/>
    </source>
</evidence>
<gene>
    <name evidence="2" type="ORF">Abci_007_232</name>
    <name evidence="3" type="ORF">ACI01nite_19540</name>
</gene>
<proteinExistence type="predicted"/>
<feature type="signal peptide" evidence="1">
    <location>
        <begin position="1"/>
        <end position="31"/>
    </location>
</feature>
<name>A0A0D6N1L9_9PROT</name>
<keyword evidence="5" id="KW-1185">Reference proteome</keyword>
<dbReference type="EMBL" id="BAMV01000007">
    <property type="protein sequence ID" value="GAN59829.1"/>
    <property type="molecule type" value="Genomic_DNA"/>
</dbReference>
<dbReference type="Proteomes" id="UP000032671">
    <property type="component" value="Unassembled WGS sequence"/>
</dbReference>
<dbReference type="Proteomes" id="UP000321891">
    <property type="component" value="Unassembled WGS sequence"/>
</dbReference>
<evidence type="ECO:0000313" key="5">
    <source>
        <dbReference type="Proteomes" id="UP000321891"/>
    </source>
</evidence>
<evidence type="ECO:0000313" key="3">
    <source>
        <dbReference type="EMBL" id="GEL59352.1"/>
    </source>
</evidence>
<dbReference type="PANTHER" id="PTHR38008">
    <property type="entry name" value="HEMOLYSIN-RELATED"/>
    <property type="match status" value="1"/>
</dbReference>
<evidence type="ECO:0000256" key="1">
    <source>
        <dbReference type="SAM" id="SignalP"/>
    </source>
</evidence>
<comment type="caution">
    <text evidence="2">The sequence shown here is derived from an EMBL/GenBank/DDBJ whole genome shotgun (WGS) entry which is preliminary data.</text>
</comment>
<dbReference type="RefSeq" id="WP_244877577.1">
    <property type="nucleotide sequence ID" value="NZ_BAMV01000007.1"/>
</dbReference>
<keyword evidence="1" id="KW-0732">Signal</keyword>
<reference evidence="3 5" key="2">
    <citation type="submission" date="2019-07" db="EMBL/GenBank/DDBJ databases">
        <title>Whole genome shotgun sequence of Acetobacter cibinongensis NBRC 16605.</title>
        <authorList>
            <person name="Hosoyama A."/>
            <person name="Uohara A."/>
            <person name="Ohji S."/>
            <person name="Ichikawa N."/>
        </authorList>
    </citation>
    <scope>NUCLEOTIDE SEQUENCE [LARGE SCALE GENOMIC DNA]</scope>
    <source>
        <strain evidence="3 5">NBRC 16605</strain>
    </source>
</reference>
<evidence type="ECO:0008006" key="6">
    <source>
        <dbReference type="Google" id="ProtNLM"/>
    </source>
</evidence>
<dbReference type="PANTHER" id="PTHR38008:SF2">
    <property type="entry name" value="HEMOLYSIN"/>
    <property type="match status" value="1"/>
</dbReference>
<reference evidence="2 4" key="1">
    <citation type="submission" date="2012-11" db="EMBL/GenBank/DDBJ databases">
        <title>Whole genome sequence of Acetobacter cibinongensis 4H-1.</title>
        <authorList>
            <person name="Azuma Y."/>
            <person name="Higashiura N."/>
            <person name="Hirakawa H."/>
            <person name="Matsushita K."/>
        </authorList>
    </citation>
    <scope>NUCLEOTIDE SEQUENCE [LARGE SCALE GENOMIC DNA]</scope>
    <source>
        <strain evidence="2 4">4H-1</strain>
    </source>
</reference>
<dbReference type="STRING" id="1231339.Abci_007_232"/>